<reference evidence="4" key="1">
    <citation type="journal article" date="2020" name="Stud. Mycol.">
        <title>101 Dothideomycetes genomes: a test case for predicting lifestyles and emergence of pathogens.</title>
        <authorList>
            <person name="Haridas S."/>
            <person name="Albert R."/>
            <person name="Binder M."/>
            <person name="Bloem J."/>
            <person name="Labutti K."/>
            <person name="Salamov A."/>
            <person name="Andreopoulos B."/>
            <person name="Baker S."/>
            <person name="Barry K."/>
            <person name="Bills G."/>
            <person name="Bluhm B."/>
            <person name="Cannon C."/>
            <person name="Castanera R."/>
            <person name="Culley D."/>
            <person name="Daum C."/>
            <person name="Ezra D."/>
            <person name="Gonzalez J."/>
            <person name="Henrissat B."/>
            <person name="Kuo A."/>
            <person name="Liang C."/>
            <person name="Lipzen A."/>
            <person name="Lutzoni F."/>
            <person name="Magnuson J."/>
            <person name="Mondo S."/>
            <person name="Nolan M."/>
            <person name="Ohm R."/>
            <person name="Pangilinan J."/>
            <person name="Park H.-J."/>
            <person name="Ramirez L."/>
            <person name="Alfaro M."/>
            <person name="Sun H."/>
            <person name="Tritt A."/>
            <person name="Yoshinaga Y."/>
            <person name="Zwiers L.-H."/>
            <person name="Turgeon B."/>
            <person name="Goodwin S."/>
            <person name="Spatafora J."/>
            <person name="Crous P."/>
            <person name="Grigoriev I."/>
        </authorList>
    </citation>
    <scope>NUCLEOTIDE SEQUENCE</scope>
    <source>
        <strain evidence="4">CBS 116435</strain>
    </source>
</reference>
<dbReference type="InterPro" id="IPR019432">
    <property type="entry name" value="Acyltransferase_MbtK/IucB-like"/>
</dbReference>
<protein>
    <recommendedName>
        <fullName evidence="3">Acyltransferase MbtK/IucB-like conserved domain-containing protein</fullName>
    </recommendedName>
</protein>
<keyword evidence="5" id="KW-1185">Reference proteome</keyword>
<dbReference type="GO" id="GO:0019290">
    <property type="term" value="P:siderophore biosynthetic process"/>
    <property type="evidence" value="ECO:0007669"/>
    <property type="project" value="InterPro"/>
</dbReference>
<evidence type="ECO:0000256" key="1">
    <source>
        <dbReference type="ARBA" id="ARBA00009893"/>
    </source>
</evidence>
<feature type="compositionally biased region" description="Low complexity" evidence="2">
    <location>
        <begin position="256"/>
        <end position="265"/>
    </location>
</feature>
<sequence length="600" mass="67298">MAPSTVHLPNGQTLTVNPSFGGLYFKANDLNPHHAVFPPGWTIILHSEDDYDDDFVSPSSAAHTIPVPTRPADSNSGSKPTPAVRLQEPADIARRKRQNVHRFVKPTLRNDHLFISSISNPSSNDFRPPSSPTRQIAMMLWATLWWYFHQPAPDPQMLTPSSVSTPDAGKPKGEWRIYINREGIFKSRHLLPKLERMGLITTEDSSVGADPEDGSIAGNYGEGWKKCFVSRRSFWQLDPRIYLFTIAPTHHSSPYPSMSPAGSRPPSRPGSPTRPPSSGIQMTSKSAYDNNRNGADHAHPNLTPGHDIAATSGAASTAASQSHATMGLWRGPATPPGPFTSGSHLPTFYPPHPLQYTFTNSIRHPIRPKPPRPGETFYMRYVPSLNQYISFRVASLSSHPIAYRGPVGTATRNASPDPIVLSIKKLTVEKDTTELTDVDLLHKWMNDDRVAYSWGEQGPKQHQADFLHTNLQSRHSFPAIGLFDGKPFGYFELYWAKEDRLSMHLGGAVGDWDRGIHCLVGEQEFRGPHRVRVWLSALIHYCWLADMRTEAVMMEPRVDNEKLRKYCEEVGFYKQQEISFPHKQSNLMKIRREAWEAPAL</sequence>
<dbReference type="GO" id="GO:0016410">
    <property type="term" value="F:N-acyltransferase activity"/>
    <property type="evidence" value="ECO:0007669"/>
    <property type="project" value="TreeGrafter"/>
</dbReference>
<dbReference type="InterPro" id="IPR016181">
    <property type="entry name" value="Acyl_CoA_acyltransferase"/>
</dbReference>
<dbReference type="PANTHER" id="PTHR31438">
    <property type="entry name" value="LYSINE N-ACYLTRANSFERASE C17G9.06C-RELATED"/>
    <property type="match status" value="1"/>
</dbReference>
<accession>A0A9P4Q8X4</accession>
<evidence type="ECO:0000256" key="2">
    <source>
        <dbReference type="SAM" id="MobiDB-lite"/>
    </source>
</evidence>
<comment type="similarity">
    <text evidence="1">Belongs to the lysine N-acyltransferase MbtK family.</text>
</comment>
<dbReference type="SUPFAM" id="SSF55729">
    <property type="entry name" value="Acyl-CoA N-acyltransferases (Nat)"/>
    <property type="match status" value="1"/>
</dbReference>
<evidence type="ECO:0000313" key="4">
    <source>
        <dbReference type="EMBL" id="KAF2720364.1"/>
    </source>
</evidence>
<feature type="compositionally biased region" description="Pro residues" evidence="2">
    <location>
        <begin position="266"/>
        <end position="275"/>
    </location>
</feature>
<dbReference type="OrthoDB" id="448427at2759"/>
<evidence type="ECO:0000313" key="5">
    <source>
        <dbReference type="Proteomes" id="UP000799441"/>
    </source>
</evidence>
<dbReference type="Gene3D" id="3.40.630.30">
    <property type="match status" value="1"/>
</dbReference>
<organism evidence="4 5">
    <name type="scientific">Polychaeton citri CBS 116435</name>
    <dbReference type="NCBI Taxonomy" id="1314669"/>
    <lineage>
        <taxon>Eukaryota</taxon>
        <taxon>Fungi</taxon>
        <taxon>Dikarya</taxon>
        <taxon>Ascomycota</taxon>
        <taxon>Pezizomycotina</taxon>
        <taxon>Dothideomycetes</taxon>
        <taxon>Dothideomycetidae</taxon>
        <taxon>Capnodiales</taxon>
        <taxon>Capnodiaceae</taxon>
        <taxon>Polychaeton</taxon>
    </lineage>
</organism>
<dbReference type="SMART" id="SM01006">
    <property type="entry name" value="AlcB"/>
    <property type="match status" value="1"/>
</dbReference>
<feature type="region of interest" description="Disordered" evidence="2">
    <location>
        <begin position="253"/>
        <end position="344"/>
    </location>
</feature>
<dbReference type="EMBL" id="MU003800">
    <property type="protein sequence ID" value="KAF2720364.1"/>
    <property type="molecule type" value="Genomic_DNA"/>
</dbReference>
<feature type="domain" description="Acyltransferase MbtK/IucB-like conserved" evidence="3">
    <location>
        <begin position="424"/>
        <end position="477"/>
    </location>
</feature>
<name>A0A9P4Q8X4_9PEZI</name>
<comment type="caution">
    <text evidence="4">The sequence shown here is derived from an EMBL/GenBank/DDBJ whole genome shotgun (WGS) entry which is preliminary data.</text>
</comment>
<feature type="compositionally biased region" description="Polar residues" evidence="2">
    <location>
        <begin position="280"/>
        <end position="293"/>
    </location>
</feature>
<dbReference type="Pfam" id="PF13523">
    <property type="entry name" value="Acetyltransf_8"/>
    <property type="match status" value="1"/>
</dbReference>
<dbReference type="Proteomes" id="UP000799441">
    <property type="component" value="Unassembled WGS sequence"/>
</dbReference>
<dbReference type="AlphaFoldDB" id="A0A9P4Q8X4"/>
<gene>
    <name evidence="4" type="ORF">K431DRAFT_321085</name>
</gene>
<dbReference type="PANTHER" id="PTHR31438:SF1">
    <property type="entry name" value="LYSINE N-ACYLTRANSFERASE C17G9.06C-RELATED"/>
    <property type="match status" value="1"/>
</dbReference>
<proteinExistence type="inferred from homology"/>
<evidence type="ECO:0000259" key="3">
    <source>
        <dbReference type="SMART" id="SM01006"/>
    </source>
</evidence>
<feature type="region of interest" description="Disordered" evidence="2">
    <location>
        <begin position="57"/>
        <end position="101"/>
    </location>
</feature>
<feature type="compositionally biased region" description="Low complexity" evidence="2">
    <location>
        <begin position="309"/>
        <end position="325"/>
    </location>
</feature>